<evidence type="ECO:0000256" key="1">
    <source>
        <dbReference type="SAM" id="Phobius"/>
    </source>
</evidence>
<feature type="transmembrane region" description="Helical" evidence="1">
    <location>
        <begin position="60"/>
        <end position="81"/>
    </location>
</feature>
<keyword evidence="1" id="KW-0472">Membrane</keyword>
<dbReference type="HOGENOM" id="CLU_148666_1_0_5"/>
<sequence>MLYATIKVLLTSVLVVAVSEAAKRSALFGALIASVPLTSVLAMIWLYAETGDTEKIARLSTGIFWLVLPSLVLFVSLPLFLRAGLGFPISLTAAVALTVGAYFAMLYVLGLAGIEI</sequence>
<dbReference type="AlphaFoldDB" id="A0A0A8K518"/>
<feature type="transmembrane region" description="Helical" evidence="1">
    <location>
        <begin position="31"/>
        <end position="48"/>
    </location>
</feature>
<dbReference type="OrthoDB" id="47473at2"/>
<dbReference type="NCBIfam" id="NF006749">
    <property type="entry name" value="PRK09272.1-2"/>
    <property type="match status" value="1"/>
</dbReference>
<dbReference type="RefSeq" id="WP_045367771.1">
    <property type="nucleotide sequence ID" value="NZ_AP014648.1"/>
</dbReference>
<keyword evidence="3" id="KW-1185">Reference proteome</keyword>
<protein>
    <recommendedName>
        <fullName evidence="4">DUF3147 family protein</fullName>
    </recommendedName>
</protein>
<evidence type="ECO:0000313" key="3">
    <source>
        <dbReference type="Proteomes" id="UP000031643"/>
    </source>
</evidence>
<organism evidence="2 3">
    <name type="scientific">Methyloceanibacter caenitepidi</name>
    <dbReference type="NCBI Taxonomy" id="1384459"/>
    <lineage>
        <taxon>Bacteria</taxon>
        <taxon>Pseudomonadati</taxon>
        <taxon>Pseudomonadota</taxon>
        <taxon>Alphaproteobacteria</taxon>
        <taxon>Hyphomicrobiales</taxon>
        <taxon>Hyphomicrobiaceae</taxon>
        <taxon>Methyloceanibacter</taxon>
    </lineage>
</organism>
<reference evidence="2 3" key="1">
    <citation type="submission" date="2014-09" db="EMBL/GenBank/DDBJ databases">
        <title>Genome sequencing of Methyloceanibacter caenitepidi Gela4.</title>
        <authorList>
            <person name="Takeuchi M."/>
            <person name="Susumu S."/>
            <person name="Kamagata Y."/>
            <person name="Oshima K."/>
            <person name="Hattori M."/>
            <person name="Iwasaki W."/>
        </authorList>
    </citation>
    <scope>NUCLEOTIDE SEQUENCE [LARGE SCALE GENOMIC DNA]</scope>
    <source>
        <strain evidence="2 3">Gela4</strain>
    </source>
</reference>
<evidence type="ECO:0000313" key="2">
    <source>
        <dbReference type="EMBL" id="BAQ17856.1"/>
    </source>
</evidence>
<dbReference type="InterPro" id="IPR058117">
    <property type="entry name" value="BV97_02767-like"/>
</dbReference>
<feature type="transmembrane region" description="Helical" evidence="1">
    <location>
        <begin position="87"/>
        <end position="114"/>
    </location>
</feature>
<gene>
    <name evidence="2" type="ORF">GL4_2420</name>
</gene>
<evidence type="ECO:0008006" key="4">
    <source>
        <dbReference type="Google" id="ProtNLM"/>
    </source>
</evidence>
<dbReference type="EMBL" id="AP014648">
    <property type="protein sequence ID" value="BAQ17856.1"/>
    <property type="molecule type" value="Genomic_DNA"/>
</dbReference>
<keyword evidence="1" id="KW-0812">Transmembrane</keyword>
<name>A0A0A8K518_9HYPH</name>
<proteinExistence type="predicted"/>
<accession>A0A0A8K518</accession>
<dbReference type="Proteomes" id="UP000031643">
    <property type="component" value="Chromosome"/>
</dbReference>
<keyword evidence="1" id="KW-1133">Transmembrane helix</keyword>
<dbReference type="KEGG" id="mcg:GL4_2420"/>